<name>A0A2R6CER0_9ARCH</name>
<feature type="domain" description="Glycosyltransferase 2-like" evidence="3">
    <location>
        <begin position="57"/>
        <end position="181"/>
    </location>
</feature>
<evidence type="ECO:0000313" key="4">
    <source>
        <dbReference type="EMBL" id="PSO09394.1"/>
    </source>
</evidence>
<feature type="transmembrane region" description="Helical" evidence="2">
    <location>
        <begin position="327"/>
        <end position="346"/>
    </location>
</feature>
<sequence length="358" mass="39982">MEGRESPRKSAREERGGAMSDPIPTSIHTDNHTDTAAPTGRRAADVKPAPNTLPSVTVAVVAHRAGGFIEECLRSASNQDYPRGLLHLLVVDDSDDPATKEACARYGAEYVYAPETDTPGKARNVALRLVKTDVIAFLDTDCVAPEDWVKTIVSDLREYEEVVGVVGCYTGGRNWIQRVFNQESVTKTKEVKAPMGILEGNCAFWVKALEGKSFGVYKYSEGNVLSSQITASGGRILLDYDLKVVHRGFTYTPRKFYRMGEAQMHNNRDYFGGALRGEVFSACVVAALIMLLSSPIYGWMLALPSLGVTAVFVKFAKAYQKSVPTRWLIPSYTYFVLIRWVFWLGYFKETLTYWLRRR</sequence>
<dbReference type="InterPro" id="IPR029044">
    <property type="entry name" value="Nucleotide-diphossugar_trans"/>
</dbReference>
<evidence type="ECO:0000259" key="3">
    <source>
        <dbReference type="Pfam" id="PF00535"/>
    </source>
</evidence>
<dbReference type="Proteomes" id="UP000242015">
    <property type="component" value="Unassembled WGS sequence"/>
</dbReference>
<feature type="transmembrane region" description="Helical" evidence="2">
    <location>
        <begin position="270"/>
        <end position="290"/>
    </location>
</feature>
<dbReference type="PANTHER" id="PTHR43630:SF2">
    <property type="entry name" value="GLYCOSYLTRANSFERASE"/>
    <property type="match status" value="1"/>
</dbReference>
<evidence type="ECO:0000256" key="1">
    <source>
        <dbReference type="SAM" id="MobiDB-lite"/>
    </source>
</evidence>
<dbReference type="AlphaFoldDB" id="A0A2R6CER0"/>
<keyword evidence="2" id="KW-0812">Transmembrane</keyword>
<keyword evidence="2" id="KW-0472">Membrane</keyword>
<dbReference type="SUPFAM" id="SSF53448">
    <property type="entry name" value="Nucleotide-diphospho-sugar transferases"/>
    <property type="match status" value="1"/>
</dbReference>
<dbReference type="Gene3D" id="3.90.550.10">
    <property type="entry name" value="Spore Coat Polysaccharide Biosynthesis Protein SpsA, Chain A"/>
    <property type="match status" value="1"/>
</dbReference>
<gene>
    <name evidence="4" type="ORF">B9Q04_00550</name>
</gene>
<dbReference type="InterPro" id="IPR001173">
    <property type="entry name" value="Glyco_trans_2-like"/>
</dbReference>
<feature type="compositionally biased region" description="Basic and acidic residues" evidence="1">
    <location>
        <begin position="1"/>
        <end position="16"/>
    </location>
</feature>
<organism evidence="4 5">
    <name type="scientific">Candidatus Marsarchaeota G2 archaeon BE_D</name>
    <dbReference type="NCBI Taxonomy" id="1978158"/>
    <lineage>
        <taxon>Archaea</taxon>
        <taxon>Candidatus Marsarchaeota</taxon>
        <taxon>Candidatus Marsarchaeota group 2</taxon>
    </lineage>
</organism>
<dbReference type="PANTHER" id="PTHR43630">
    <property type="entry name" value="POLY-BETA-1,6-N-ACETYL-D-GLUCOSAMINE SYNTHASE"/>
    <property type="match status" value="1"/>
</dbReference>
<dbReference type="EMBL" id="NEXF01000005">
    <property type="protein sequence ID" value="PSO09394.1"/>
    <property type="molecule type" value="Genomic_DNA"/>
</dbReference>
<accession>A0A2R6CER0</accession>
<proteinExistence type="predicted"/>
<evidence type="ECO:0000256" key="2">
    <source>
        <dbReference type="SAM" id="Phobius"/>
    </source>
</evidence>
<comment type="caution">
    <text evidence="4">The sequence shown here is derived from an EMBL/GenBank/DDBJ whole genome shotgun (WGS) entry which is preliminary data.</text>
</comment>
<dbReference type="CDD" id="cd00761">
    <property type="entry name" value="Glyco_tranf_GTA_type"/>
    <property type="match status" value="1"/>
</dbReference>
<keyword evidence="2" id="KW-1133">Transmembrane helix</keyword>
<reference evidence="4 5" key="1">
    <citation type="submission" date="2017-04" db="EMBL/GenBank/DDBJ databases">
        <title>Novel microbial lineages endemic to geothermal iron-oxide mats fill important gaps in the evolutionary history of Archaea.</title>
        <authorList>
            <person name="Jay Z.J."/>
            <person name="Beam J.P."/>
            <person name="Dlakic M."/>
            <person name="Rusch D.B."/>
            <person name="Kozubal M.A."/>
            <person name="Inskeep W.P."/>
        </authorList>
    </citation>
    <scope>NUCLEOTIDE SEQUENCE [LARGE SCALE GENOMIC DNA]</scope>
    <source>
        <strain evidence="4">BE_D</strain>
    </source>
</reference>
<dbReference type="Pfam" id="PF00535">
    <property type="entry name" value="Glycos_transf_2"/>
    <property type="match status" value="1"/>
</dbReference>
<protein>
    <recommendedName>
        <fullName evidence="3">Glycosyltransferase 2-like domain-containing protein</fullName>
    </recommendedName>
</protein>
<evidence type="ECO:0000313" key="5">
    <source>
        <dbReference type="Proteomes" id="UP000242015"/>
    </source>
</evidence>
<feature type="region of interest" description="Disordered" evidence="1">
    <location>
        <begin position="1"/>
        <end position="50"/>
    </location>
</feature>